<evidence type="ECO:0000313" key="2">
    <source>
        <dbReference type="Proteomes" id="UP001241472"/>
    </source>
</evidence>
<dbReference type="RefSeq" id="WP_306836181.1">
    <property type="nucleotide sequence ID" value="NZ_JAUSRF010000009.1"/>
</dbReference>
<dbReference type="Proteomes" id="UP001241472">
    <property type="component" value="Unassembled WGS sequence"/>
</dbReference>
<organism evidence="1 2">
    <name type="scientific">Neorhizobium huautlense</name>
    <dbReference type="NCBI Taxonomy" id="67774"/>
    <lineage>
        <taxon>Bacteria</taxon>
        <taxon>Pseudomonadati</taxon>
        <taxon>Pseudomonadota</taxon>
        <taxon>Alphaproteobacteria</taxon>
        <taxon>Hyphomicrobiales</taxon>
        <taxon>Rhizobiaceae</taxon>
        <taxon>Rhizobium/Agrobacterium group</taxon>
        <taxon>Neorhizobium</taxon>
    </lineage>
</organism>
<dbReference type="InterPro" id="IPR005358">
    <property type="entry name" value="Puta_zinc/iron-chelating_dom"/>
</dbReference>
<keyword evidence="2" id="KW-1185">Reference proteome</keyword>
<dbReference type="Pfam" id="PF03692">
    <property type="entry name" value="CxxCxxCC"/>
    <property type="match status" value="1"/>
</dbReference>
<dbReference type="EMBL" id="JAUSRF010000009">
    <property type="protein sequence ID" value="MDP9838367.1"/>
    <property type="molecule type" value="Genomic_DNA"/>
</dbReference>
<name>A0ABT9PV67_9HYPH</name>
<evidence type="ECO:0000313" key="1">
    <source>
        <dbReference type="EMBL" id="MDP9838367.1"/>
    </source>
</evidence>
<proteinExistence type="predicted"/>
<protein>
    <submittedName>
        <fullName evidence="1">Fe-S-cluster containining protein</fullName>
    </submittedName>
</protein>
<gene>
    <name evidence="1" type="ORF">J2T09_003134</name>
</gene>
<accession>A0ABT9PV67</accession>
<reference evidence="1 2" key="1">
    <citation type="submission" date="2023-07" db="EMBL/GenBank/DDBJ databases">
        <title>Sorghum-associated microbial communities from plants grown in Nebraska, USA.</title>
        <authorList>
            <person name="Schachtman D."/>
        </authorList>
    </citation>
    <scope>NUCLEOTIDE SEQUENCE [LARGE SCALE GENOMIC DNA]</scope>
    <source>
        <strain evidence="1 2">DS1307</strain>
    </source>
</reference>
<comment type="caution">
    <text evidence="1">The sequence shown here is derived from an EMBL/GenBank/DDBJ whole genome shotgun (WGS) entry which is preliminary data.</text>
</comment>
<sequence>MQAGPADSEHHGSFESAADLAVDWDCQSCGACCSYSSEWPRFTLETDEALDRIPEKLVAADGRGMRCEGERCSALSGQVGVGASCTIYEVRPDVCRACNPGDDECRMARAAFGLDSVGHS</sequence>